<proteinExistence type="predicted"/>
<feature type="domain" description="IPT/TIG" evidence="1">
    <location>
        <begin position="1"/>
        <end position="85"/>
    </location>
</feature>
<accession>A0A2G9SCZ1</accession>
<dbReference type="GO" id="GO:0002116">
    <property type="term" value="C:semaphorin receptor complex"/>
    <property type="evidence" value="ECO:0007669"/>
    <property type="project" value="TreeGrafter"/>
</dbReference>
<dbReference type="Pfam" id="PF01833">
    <property type="entry name" value="TIG"/>
    <property type="match status" value="2"/>
</dbReference>
<dbReference type="InterPro" id="IPR013783">
    <property type="entry name" value="Ig-like_fold"/>
</dbReference>
<dbReference type="InterPro" id="IPR002909">
    <property type="entry name" value="IPT_dom"/>
</dbReference>
<feature type="non-terminal residue" evidence="2">
    <location>
        <position position="218"/>
    </location>
</feature>
<dbReference type="SMART" id="SM00429">
    <property type="entry name" value="IPT"/>
    <property type="match status" value="2"/>
</dbReference>
<dbReference type="AlphaFoldDB" id="A0A2G9SCZ1"/>
<dbReference type="InterPro" id="IPR014756">
    <property type="entry name" value="Ig_E-set"/>
</dbReference>
<evidence type="ECO:0000259" key="1">
    <source>
        <dbReference type="SMART" id="SM00429"/>
    </source>
</evidence>
<sequence>IIPTSAPFDGGTQLTICGWDFMLNSMGFQDTSILIGKNKCKIDVKNSSQNKLLCKVNQEATVNFNISSSVSNGKQTVNFTTFSFVNPVIAGITPSYGPQSGKTLLTLKGHYLNSGKDRKVYIGGDVCTIKSESSTAIECYTPGKIIDTYPVTLKIDNAHRKASTSFTYKEDPSIFKIEPTKSFLSGGSTITAHGRNLNAVASPKMVIQLSEPEKRYYM</sequence>
<dbReference type="GO" id="GO:0017154">
    <property type="term" value="F:semaphorin receptor activity"/>
    <property type="evidence" value="ECO:0007669"/>
    <property type="project" value="InterPro"/>
</dbReference>
<reference evidence="3" key="1">
    <citation type="journal article" date="2017" name="Nat. Commun.">
        <title>The North American bullfrog draft genome provides insight into hormonal regulation of long noncoding RNA.</title>
        <authorList>
            <person name="Hammond S.A."/>
            <person name="Warren R.L."/>
            <person name="Vandervalk B.P."/>
            <person name="Kucuk E."/>
            <person name="Khan H."/>
            <person name="Gibb E.A."/>
            <person name="Pandoh P."/>
            <person name="Kirk H."/>
            <person name="Zhao Y."/>
            <person name="Jones M."/>
            <person name="Mungall A.J."/>
            <person name="Coope R."/>
            <person name="Pleasance S."/>
            <person name="Moore R.A."/>
            <person name="Holt R.A."/>
            <person name="Round J.M."/>
            <person name="Ohora S."/>
            <person name="Walle B.V."/>
            <person name="Veldhoen N."/>
            <person name="Helbing C.C."/>
            <person name="Birol I."/>
        </authorList>
    </citation>
    <scope>NUCLEOTIDE SEQUENCE [LARGE SCALE GENOMIC DNA]</scope>
</reference>
<evidence type="ECO:0000313" key="2">
    <source>
        <dbReference type="EMBL" id="PIO38006.1"/>
    </source>
</evidence>
<feature type="non-terminal residue" evidence="2">
    <location>
        <position position="1"/>
    </location>
</feature>
<dbReference type="InterPro" id="IPR031148">
    <property type="entry name" value="Plexin"/>
</dbReference>
<organism evidence="2 3">
    <name type="scientific">Aquarana catesbeiana</name>
    <name type="common">American bullfrog</name>
    <name type="synonym">Rana catesbeiana</name>
    <dbReference type="NCBI Taxonomy" id="8400"/>
    <lineage>
        <taxon>Eukaryota</taxon>
        <taxon>Metazoa</taxon>
        <taxon>Chordata</taxon>
        <taxon>Craniata</taxon>
        <taxon>Vertebrata</taxon>
        <taxon>Euteleostomi</taxon>
        <taxon>Amphibia</taxon>
        <taxon>Batrachia</taxon>
        <taxon>Anura</taxon>
        <taxon>Neobatrachia</taxon>
        <taxon>Ranoidea</taxon>
        <taxon>Ranidae</taxon>
        <taxon>Aquarana</taxon>
    </lineage>
</organism>
<dbReference type="FunFam" id="2.60.40.10:FF:000213">
    <property type="entry name" value="Hepatocyte growth factor receptor"/>
    <property type="match status" value="1"/>
</dbReference>
<evidence type="ECO:0000313" key="3">
    <source>
        <dbReference type="Proteomes" id="UP000228934"/>
    </source>
</evidence>
<dbReference type="EMBL" id="KV924302">
    <property type="protein sequence ID" value="PIO38006.1"/>
    <property type="molecule type" value="Genomic_DNA"/>
</dbReference>
<name>A0A2G9SCZ1_AQUCT</name>
<dbReference type="CDD" id="cd01179">
    <property type="entry name" value="IPT_plexin_repeat2"/>
    <property type="match status" value="1"/>
</dbReference>
<dbReference type="SUPFAM" id="SSF81296">
    <property type="entry name" value="E set domains"/>
    <property type="match status" value="3"/>
</dbReference>
<dbReference type="PANTHER" id="PTHR22625">
    <property type="entry name" value="PLEXIN"/>
    <property type="match status" value="1"/>
</dbReference>
<dbReference type="OrthoDB" id="9985181at2759"/>
<dbReference type="Gene3D" id="2.60.40.10">
    <property type="entry name" value="Immunoglobulins"/>
    <property type="match status" value="2"/>
</dbReference>
<keyword evidence="3" id="KW-1185">Reference proteome</keyword>
<dbReference type="Proteomes" id="UP000228934">
    <property type="component" value="Unassembled WGS sequence"/>
</dbReference>
<gene>
    <name evidence="2" type="ORF">AB205_0163070</name>
</gene>
<dbReference type="GO" id="GO:0030334">
    <property type="term" value="P:regulation of cell migration"/>
    <property type="evidence" value="ECO:0007669"/>
    <property type="project" value="TreeGrafter"/>
</dbReference>
<dbReference type="GO" id="GO:0005886">
    <property type="term" value="C:plasma membrane"/>
    <property type="evidence" value="ECO:0007669"/>
    <property type="project" value="TreeGrafter"/>
</dbReference>
<protein>
    <recommendedName>
        <fullName evidence="1">IPT/TIG domain-containing protein</fullName>
    </recommendedName>
</protein>
<feature type="domain" description="IPT/TIG" evidence="1">
    <location>
        <begin position="86"/>
        <end position="169"/>
    </location>
</feature>
<dbReference type="PANTHER" id="PTHR22625:SF61">
    <property type="entry name" value="HEPATOCYTE GROWTH FACTOR RECEPTOR"/>
    <property type="match status" value="1"/>
</dbReference>